<dbReference type="Proteomes" id="UP000284177">
    <property type="component" value="Unassembled WGS sequence"/>
</dbReference>
<proteinExistence type="predicted"/>
<keyword evidence="2" id="KW-1185">Reference proteome</keyword>
<comment type="caution">
    <text evidence="1">The sequence shown here is derived from an EMBL/GenBank/DDBJ whole genome shotgun (WGS) entry which is preliminary data.</text>
</comment>
<evidence type="ECO:0000313" key="2">
    <source>
        <dbReference type="Proteomes" id="UP000284177"/>
    </source>
</evidence>
<organism evidence="1 2">
    <name type="scientific">Thermohalobacter berrensis</name>
    <dbReference type="NCBI Taxonomy" id="99594"/>
    <lineage>
        <taxon>Bacteria</taxon>
        <taxon>Bacillati</taxon>
        <taxon>Bacillota</taxon>
        <taxon>Tissierellia</taxon>
        <taxon>Tissierellales</taxon>
        <taxon>Thermohalobacteraceae</taxon>
        <taxon>Thermohalobacter</taxon>
    </lineage>
</organism>
<protein>
    <submittedName>
        <fullName evidence="1">Uncharacterized protein</fullName>
    </submittedName>
</protein>
<sequence>MASREQLERVAKFCSEYRPRGDALQSGVKVMNETVKSCENCAHFTEDHKCDINLTDEILTNMAMDLEDKYQ</sequence>
<reference evidence="1 2" key="1">
    <citation type="submission" date="2016-08" db="EMBL/GenBank/DDBJ databases">
        <title>Novel Firmicutes and Novel Genomes.</title>
        <authorList>
            <person name="Poppleton D.I."/>
            <person name="Gribaldo S."/>
        </authorList>
    </citation>
    <scope>NUCLEOTIDE SEQUENCE [LARGE SCALE GENOMIC DNA]</scope>
    <source>
        <strain evidence="1 2">CTT3</strain>
    </source>
</reference>
<dbReference type="AlphaFoldDB" id="A0A419T4J1"/>
<dbReference type="EMBL" id="MCIB01000012">
    <property type="protein sequence ID" value="RKD32356.1"/>
    <property type="molecule type" value="Genomic_DNA"/>
</dbReference>
<gene>
    <name evidence="1" type="ORF">BET03_03350</name>
</gene>
<name>A0A419T4J1_9FIRM</name>
<dbReference type="RefSeq" id="WP_120168854.1">
    <property type="nucleotide sequence ID" value="NZ_MCIB01000012.1"/>
</dbReference>
<dbReference type="OrthoDB" id="1725471at2"/>
<evidence type="ECO:0000313" key="1">
    <source>
        <dbReference type="EMBL" id="RKD32356.1"/>
    </source>
</evidence>
<accession>A0A419T4J1</accession>